<proteinExistence type="predicted"/>
<dbReference type="AlphaFoldDB" id="A0A5J4L1Q8"/>
<gene>
    <name evidence="1" type="ORF">A45J_0905</name>
</gene>
<comment type="caution">
    <text evidence="1">The sequence shown here is derived from an EMBL/GenBank/DDBJ whole genome shotgun (WGS) entry which is preliminary data.</text>
</comment>
<accession>A0A5J4L1Q8</accession>
<organism evidence="1">
    <name type="scientific">hot springs metagenome</name>
    <dbReference type="NCBI Taxonomy" id="433727"/>
    <lineage>
        <taxon>unclassified sequences</taxon>
        <taxon>metagenomes</taxon>
        <taxon>ecological metagenomes</taxon>
    </lineage>
</organism>
<sequence length="37" mass="4276">MDKNIGFHKIKKIPLPFGERENRLKAEDQAIGLRLKA</sequence>
<name>A0A5J4L1Q8_9ZZZZ</name>
<dbReference type="EMBL" id="BLAB01000001">
    <property type="protein sequence ID" value="GER93172.1"/>
    <property type="molecule type" value="Genomic_DNA"/>
</dbReference>
<protein>
    <submittedName>
        <fullName evidence="1">Uncharacterized protein</fullName>
    </submittedName>
</protein>
<reference evidence="1" key="1">
    <citation type="submission" date="2019-10" db="EMBL/GenBank/DDBJ databases">
        <title>Metagenomic sequencing of thiosulfate-disproportionating enrichment culture.</title>
        <authorList>
            <person name="Umezawa K."/>
            <person name="Kojima H."/>
            <person name="Fukui M."/>
        </authorList>
    </citation>
    <scope>NUCLEOTIDE SEQUENCE</scope>
    <source>
        <strain evidence="1">45J</strain>
    </source>
</reference>
<evidence type="ECO:0000313" key="1">
    <source>
        <dbReference type="EMBL" id="GER93172.1"/>
    </source>
</evidence>